<dbReference type="AlphaFoldDB" id="A0A2P1PSW7"/>
<dbReference type="Pfam" id="PF02316">
    <property type="entry name" value="HTH_Tnp_Mu_1"/>
    <property type="match status" value="1"/>
</dbReference>
<reference evidence="3 4" key="2">
    <citation type="submission" date="2018-03" db="EMBL/GenBank/DDBJ databases">
        <authorList>
            <person name="Keele B.F."/>
        </authorList>
    </citation>
    <scope>NUCLEOTIDE SEQUENCE [LARGE SCALE GENOMIC DNA]</scope>
    <source>
        <strain evidence="3 4">D13</strain>
    </source>
</reference>
<dbReference type="InterPro" id="IPR003314">
    <property type="entry name" value="Mu-type_HTH"/>
</dbReference>
<proteinExistence type="predicted"/>
<dbReference type="OrthoDB" id="5676324at2"/>
<dbReference type="PROSITE" id="PS51702">
    <property type="entry name" value="HTH_MU"/>
    <property type="match status" value="1"/>
</dbReference>
<dbReference type="Pfam" id="PF02914">
    <property type="entry name" value="DDE_2"/>
    <property type="match status" value="1"/>
</dbReference>
<gene>
    <name evidence="3" type="ORF">C7S18_12330</name>
</gene>
<dbReference type="Gene3D" id="1.10.10.10">
    <property type="entry name" value="Winged helix-like DNA-binding domain superfamily/Winged helix DNA-binding domain"/>
    <property type="match status" value="1"/>
</dbReference>
<dbReference type="InterPro" id="IPR004189">
    <property type="entry name" value="Phage_Mu_transposase"/>
</dbReference>
<dbReference type="KEGG" id="xba:C7S18_12330"/>
<dbReference type="Gene3D" id="3.30.420.10">
    <property type="entry name" value="Ribonuclease H-like superfamily/Ribonuclease H"/>
    <property type="match status" value="1"/>
</dbReference>
<dbReference type="InterPro" id="IPR009057">
    <property type="entry name" value="Homeodomain-like_sf"/>
</dbReference>
<sequence>MTTEQRFLSAAELAGLPGMPSTTRGVLKTSVREGWESRRRKRGKGLEYAIASLPAVTRAALLIATPPEAAPKPATSTRKLAAIAHDQLIRAAWERYESATATMRAEAVQAAQQLDAVAALVAGGTPKCAARDQVAAAMRAANLKGASAPSLARWERAVGNAARADWPALLLPDYTGRTSTAEIPDVLWDFFKSSYMSRDRKSASSCYRRTAELAAKQGKAMPSLKTFVRRLESEVDSLSLTLSREGPEALRRRLPSIDRDSTVFSAGQAVNGDGLKFDRLYVCFEDGEILNTATAWVWQDIRTRRILAWRLAKTEHTDCFRLATYDLTAVCAPEYCWIDNTRVAANKLMTAGAAGRHRFKSDPADGVGLLQMLGIEPHFTSPNAETGNPGAKPIERAFGIGGLHSEVATNPRITAVGGFSPSTAIPVQLLREVIAEEVARHNARAKRRTPVCRGVLSFDQAWAESVAKHPVRVLSDAQRRLLLMTREIVTIPKTGVIVLDAGQSRHGRNKFWSDAAPNLIDQRVSVHFDPANISAGVHVYSLDGRYLFAAEHMPSRAYNDTDAAAEAKRLRTRITKHAKRGLEQERRLNQLEQEKLYATAEKPAPAPQPQPETNVVRPVFTRPHDPDRDAARAIQRTGTDSREADLNSFLEAFQRKRNQALGFTPQE</sequence>
<dbReference type="RefSeq" id="WP_106891859.1">
    <property type="nucleotide sequence ID" value="NZ_CP027860.1"/>
</dbReference>
<dbReference type="Pfam" id="PF09299">
    <property type="entry name" value="Mu-transpos_C"/>
    <property type="match status" value="1"/>
</dbReference>
<accession>A0A2P1PSW7</accession>
<dbReference type="SUPFAM" id="SSF46689">
    <property type="entry name" value="Homeodomain-like"/>
    <property type="match status" value="2"/>
</dbReference>
<evidence type="ECO:0000313" key="3">
    <source>
        <dbReference type="EMBL" id="AVP97939.1"/>
    </source>
</evidence>
<dbReference type="InterPro" id="IPR036388">
    <property type="entry name" value="WH-like_DNA-bd_sf"/>
</dbReference>
<dbReference type="GO" id="GO:0006313">
    <property type="term" value="P:DNA transposition"/>
    <property type="evidence" value="ECO:0007669"/>
    <property type="project" value="InterPro"/>
</dbReference>
<keyword evidence="4" id="KW-1185">Reference proteome</keyword>
<organism evidence="3 4">
    <name type="scientific">Ahniella affigens</name>
    <dbReference type="NCBI Taxonomy" id="2021234"/>
    <lineage>
        <taxon>Bacteria</taxon>
        <taxon>Pseudomonadati</taxon>
        <taxon>Pseudomonadota</taxon>
        <taxon>Gammaproteobacteria</taxon>
        <taxon>Lysobacterales</taxon>
        <taxon>Rhodanobacteraceae</taxon>
        <taxon>Ahniella</taxon>
    </lineage>
</organism>
<feature type="region of interest" description="Disordered" evidence="1">
    <location>
        <begin position="600"/>
        <end position="629"/>
    </location>
</feature>
<dbReference type="Proteomes" id="UP000241074">
    <property type="component" value="Chromosome"/>
</dbReference>
<dbReference type="InterPro" id="IPR015126">
    <property type="entry name" value="Mu_I-gamma"/>
</dbReference>
<dbReference type="GO" id="GO:0015074">
    <property type="term" value="P:DNA integration"/>
    <property type="evidence" value="ECO:0007669"/>
    <property type="project" value="InterPro"/>
</dbReference>
<dbReference type="InterPro" id="IPR009004">
    <property type="entry name" value="Transposase_Mu_C"/>
</dbReference>
<dbReference type="InterPro" id="IPR015378">
    <property type="entry name" value="Transposase-like_Mu_C"/>
</dbReference>
<evidence type="ECO:0000256" key="1">
    <source>
        <dbReference type="SAM" id="MobiDB-lite"/>
    </source>
</evidence>
<protein>
    <recommendedName>
        <fullName evidence="2">HTH Mu-type domain-containing protein</fullName>
    </recommendedName>
</protein>
<dbReference type="Pfam" id="PF09039">
    <property type="entry name" value="HTH_Tnp_Mu_2"/>
    <property type="match status" value="1"/>
</dbReference>
<feature type="domain" description="HTH Mu-type" evidence="2">
    <location>
        <begin position="4"/>
        <end position="69"/>
    </location>
</feature>
<dbReference type="InterPro" id="IPR009061">
    <property type="entry name" value="DNA-bd_dom_put_sf"/>
</dbReference>
<dbReference type="GO" id="GO:0004803">
    <property type="term" value="F:transposase activity"/>
    <property type="evidence" value="ECO:0007669"/>
    <property type="project" value="InterPro"/>
</dbReference>
<dbReference type="SUPFAM" id="SSF53098">
    <property type="entry name" value="Ribonuclease H-like"/>
    <property type="match status" value="1"/>
</dbReference>
<evidence type="ECO:0000259" key="2">
    <source>
        <dbReference type="PROSITE" id="PS51702"/>
    </source>
</evidence>
<dbReference type="EMBL" id="CP027860">
    <property type="protein sequence ID" value="AVP97939.1"/>
    <property type="molecule type" value="Genomic_DNA"/>
</dbReference>
<dbReference type="Gene3D" id="1.10.10.60">
    <property type="entry name" value="Homeodomain-like"/>
    <property type="match status" value="2"/>
</dbReference>
<dbReference type="InterPro" id="IPR012337">
    <property type="entry name" value="RNaseH-like_sf"/>
</dbReference>
<evidence type="ECO:0000313" key="4">
    <source>
        <dbReference type="Proteomes" id="UP000241074"/>
    </source>
</evidence>
<dbReference type="SUPFAM" id="SSF46955">
    <property type="entry name" value="Putative DNA-binding domain"/>
    <property type="match status" value="1"/>
</dbReference>
<dbReference type="InterPro" id="IPR036397">
    <property type="entry name" value="RNaseH_sf"/>
</dbReference>
<name>A0A2P1PSW7_9GAMM</name>
<dbReference type="GO" id="GO:0003677">
    <property type="term" value="F:DNA binding"/>
    <property type="evidence" value="ECO:0007669"/>
    <property type="project" value="InterPro"/>
</dbReference>
<reference evidence="3 4" key="1">
    <citation type="submission" date="2018-03" db="EMBL/GenBank/DDBJ databases">
        <title>Ahniella affigens gen. nov., sp. nov., a gammaproteobacterium isolated from sandy soil near a stream.</title>
        <authorList>
            <person name="Ko Y."/>
            <person name="Kim J.-H."/>
        </authorList>
    </citation>
    <scope>NUCLEOTIDE SEQUENCE [LARGE SCALE GENOMIC DNA]</scope>
    <source>
        <strain evidence="3 4">D13</strain>
    </source>
</reference>
<dbReference type="Gene3D" id="2.30.30.130">
    <property type="entry name" value="Transposase, Mu, C-terminal"/>
    <property type="match status" value="1"/>
</dbReference>
<dbReference type="SUPFAM" id="SSF50610">
    <property type="entry name" value="mu transposase, C-terminal domain"/>
    <property type="match status" value="1"/>
</dbReference>